<organism evidence="1 2">
    <name type="scientific">Sphingobacterium micropteri</name>
    <dbReference type="NCBI Taxonomy" id="2763501"/>
    <lineage>
        <taxon>Bacteria</taxon>
        <taxon>Pseudomonadati</taxon>
        <taxon>Bacteroidota</taxon>
        <taxon>Sphingobacteriia</taxon>
        <taxon>Sphingobacteriales</taxon>
        <taxon>Sphingobacteriaceae</taxon>
        <taxon>Sphingobacterium</taxon>
    </lineage>
</organism>
<proteinExistence type="predicted"/>
<keyword evidence="2" id="KW-1185">Reference proteome</keyword>
<gene>
    <name evidence="1" type="ORF">H8B06_07780</name>
</gene>
<reference evidence="1 2" key="1">
    <citation type="submission" date="2020-08" db="EMBL/GenBank/DDBJ databases">
        <title>Sphingobacterium sp. DN00404 isolated from aquaculture water.</title>
        <authorList>
            <person name="Zhang M."/>
        </authorList>
    </citation>
    <scope>NUCLEOTIDE SEQUENCE [LARGE SCALE GENOMIC DNA]</scope>
    <source>
        <strain evidence="1 2">DN00404</strain>
    </source>
</reference>
<protein>
    <submittedName>
        <fullName evidence="1">Uncharacterized protein</fullName>
    </submittedName>
</protein>
<evidence type="ECO:0000313" key="1">
    <source>
        <dbReference type="EMBL" id="MBD1432718.1"/>
    </source>
</evidence>
<comment type="caution">
    <text evidence="1">The sequence shown here is derived from an EMBL/GenBank/DDBJ whole genome shotgun (WGS) entry which is preliminary data.</text>
</comment>
<name>A0ABR7YNG9_9SPHI</name>
<dbReference type="Proteomes" id="UP000602759">
    <property type="component" value="Unassembled WGS sequence"/>
</dbReference>
<accession>A0ABR7YNG9</accession>
<dbReference type="RefSeq" id="WP_190993726.1">
    <property type="nucleotide sequence ID" value="NZ_JACOIK010000005.1"/>
</dbReference>
<dbReference type="EMBL" id="JACOIK010000005">
    <property type="protein sequence ID" value="MBD1432718.1"/>
    <property type="molecule type" value="Genomic_DNA"/>
</dbReference>
<evidence type="ECO:0000313" key="2">
    <source>
        <dbReference type="Proteomes" id="UP000602759"/>
    </source>
</evidence>
<sequence length="180" mass="21834">MAKENQKPKLRLKKKYREEMESKNLTVMEYLEKRRQEKKESERRAVEEFLKNNPKPPRVTEFIALNNNAKNLGFKRRFFTAEDAEFLTLKLDRLCEEDIWEFEPLSQDRREELLQALIQTGVCYDFKNLGVTIYATWGFEQTNCDNDTSYIDYGYCSYYYNHFTKEFREVNEEESFEIEF</sequence>